<evidence type="ECO:0000256" key="5">
    <source>
        <dbReference type="ARBA" id="ARBA00023288"/>
    </source>
</evidence>
<comment type="caution">
    <text evidence="7">The sequence shown here is derived from an EMBL/GenBank/DDBJ whole genome shotgun (WGS) entry which is preliminary data.</text>
</comment>
<comment type="similarity">
    <text evidence="6">Belongs to the LptE lipoprotein family.</text>
</comment>
<reference evidence="7 8" key="1">
    <citation type="submission" date="2023-09" db="EMBL/GenBank/DDBJ databases">
        <authorList>
            <person name="Rey-Velasco X."/>
        </authorList>
    </citation>
    <scope>NUCLEOTIDE SEQUENCE [LARGE SCALE GENOMIC DNA]</scope>
    <source>
        <strain evidence="7 8">P117</strain>
    </source>
</reference>
<name>A0ABU2ZPF8_9ALTE</name>
<keyword evidence="1 6" id="KW-0732">Signal</keyword>
<organism evidence="7 8">
    <name type="scientific">Glaciecola petra</name>
    <dbReference type="NCBI Taxonomy" id="3075602"/>
    <lineage>
        <taxon>Bacteria</taxon>
        <taxon>Pseudomonadati</taxon>
        <taxon>Pseudomonadota</taxon>
        <taxon>Gammaproteobacteria</taxon>
        <taxon>Alteromonadales</taxon>
        <taxon>Alteromonadaceae</taxon>
        <taxon>Glaciecola</taxon>
    </lineage>
</organism>
<keyword evidence="2 6" id="KW-0472">Membrane</keyword>
<dbReference type="Pfam" id="PF04390">
    <property type="entry name" value="LptE"/>
    <property type="match status" value="1"/>
</dbReference>
<dbReference type="RefSeq" id="WP_311367980.1">
    <property type="nucleotide sequence ID" value="NZ_JAVRHX010000001.1"/>
</dbReference>
<protein>
    <recommendedName>
        <fullName evidence="6">LPS-assembly lipoprotein LptE</fullName>
    </recommendedName>
</protein>
<evidence type="ECO:0000256" key="1">
    <source>
        <dbReference type="ARBA" id="ARBA00022729"/>
    </source>
</evidence>
<evidence type="ECO:0000256" key="3">
    <source>
        <dbReference type="ARBA" id="ARBA00023139"/>
    </source>
</evidence>
<dbReference type="HAMAP" id="MF_01186">
    <property type="entry name" value="LPS_assembly_LptE"/>
    <property type="match status" value="1"/>
</dbReference>
<sequence length="203" mass="22753">MLAKKLNLFSLGKVSFVRFGDLTLLVVLIFSISACGFQLRGSQALPVNLTQVLIQAPLQYSPLSRALETRLPVYQLNGLIGDINTILPQDMPKTVVLLLQPEQFERRLLSVFTTGQVAEYELVYTIDYQILFPGKQSMSESLTVSREYQDDPDQILAKSRELDLVLEELRNETADRIIRLMSSQYNSSVIDPELQGGIASDAN</sequence>
<evidence type="ECO:0000313" key="7">
    <source>
        <dbReference type="EMBL" id="MDT0594511.1"/>
    </source>
</evidence>
<dbReference type="Proteomes" id="UP001253545">
    <property type="component" value="Unassembled WGS sequence"/>
</dbReference>
<dbReference type="EMBL" id="JAVRHX010000001">
    <property type="protein sequence ID" value="MDT0594511.1"/>
    <property type="molecule type" value="Genomic_DNA"/>
</dbReference>
<comment type="subcellular location">
    <subcellularLocation>
        <location evidence="6">Cell outer membrane</location>
        <topology evidence="6">Lipid-anchor</topology>
    </subcellularLocation>
</comment>
<accession>A0ABU2ZPF8</accession>
<gene>
    <name evidence="6 7" type="primary">lptE</name>
    <name evidence="7" type="ORF">RM552_06615</name>
</gene>
<dbReference type="PROSITE" id="PS51257">
    <property type="entry name" value="PROKAR_LIPOPROTEIN"/>
    <property type="match status" value="1"/>
</dbReference>
<keyword evidence="3 6" id="KW-0564">Palmitate</keyword>
<keyword evidence="8" id="KW-1185">Reference proteome</keyword>
<dbReference type="InterPro" id="IPR007485">
    <property type="entry name" value="LPS_assembly_LptE"/>
</dbReference>
<dbReference type="PANTHER" id="PTHR38098">
    <property type="entry name" value="LPS-ASSEMBLY LIPOPROTEIN LPTE"/>
    <property type="match status" value="1"/>
</dbReference>
<evidence type="ECO:0000256" key="6">
    <source>
        <dbReference type="HAMAP-Rule" id="MF_01186"/>
    </source>
</evidence>
<keyword evidence="5 6" id="KW-0449">Lipoprotein</keyword>
<evidence type="ECO:0000313" key="8">
    <source>
        <dbReference type="Proteomes" id="UP001253545"/>
    </source>
</evidence>
<proteinExistence type="inferred from homology"/>
<dbReference type="PANTHER" id="PTHR38098:SF1">
    <property type="entry name" value="LPS-ASSEMBLY LIPOPROTEIN LPTE"/>
    <property type="match status" value="1"/>
</dbReference>
<comment type="function">
    <text evidence="6">Together with LptD, is involved in the assembly of lipopolysaccharide (LPS) at the surface of the outer membrane. Required for the proper assembly of LptD. Binds LPS and may serve as the LPS recognition site at the outer membrane.</text>
</comment>
<keyword evidence="4 6" id="KW-0998">Cell outer membrane</keyword>
<evidence type="ECO:0000256" key="2">
    <source>
        <dbReference type="ARBA" id="ARBA00023136"/>
    </source>
</evidence>
<dbReference type="Gene3D" id="3.30.160.150">
    <property type="entry name" value="Lipoprotein like domain"/>
    <property type="match status" value="1"/>
</dbReference>
<evidence type="ECO:0000256" key="4">
    <source>
        <dbReference type="ARBA" id="ARBA00023237"/>
    </source>
</evidence>
<comment type="subunit">
    <text evidence="6">Component of the lipopolysaccharide transport and assembly complex. Interacts with LptD.</text>
</comment>